<dbReference type="SUPFAM" id="SSF51569">
    <property type="entry name" value="Aldolase"/>
    <property type="match status" value="1"/>
</dbReference>
<evidence type="ECO:0000259" key="2">
    <source>
        <dbReference type="Pfam" id="PF00793"/>
    </source>
</evidence>
<accession>A0A0P8YAI7</accession>
<protein>
    <submittedName>
        <fullName evidence="3">Phospho-2-dehydro-3-deoxyheptonate aldolase</fullName>
        <ecNumber evidence="3">2.5.1.54</ecNumber>
    </submittedName>
</protein>
<dbReference type="PATRIC" id="fig|36849.3.peg.2277"/>
<reference evidence="3 4" key="1">
    <citation type="submission" date="2015-09" db="EMBL/GenBank/DDBJ databases">
        <title>Genome sequence of Oxobacter pfennigii DSM 3222.</title>
        <authorList>
            <person name="Poehlein A."/>
            <person name="Bengelsdorf F.R."/>
            <person name="Schiel-Bengelsdorf B."/>
            <person name="Duerre P."/>
            <person name="Daniel R."/>
        </authorList>
    </citation>
    <scope>NUCLEOTIDE SEQUENCE [LARGE SCALE GENOMIC DNA]</scope>
    <source>
        <strain evidence="3 4">DSM 3222</strain>
    </source>
</reference>
<dbReference type="GO" id="GO:0009073">
    <property type="term" value="P:aromatic amino acid family biosynthetic process"/>
    <property type="evidence" value="ECO:0007669"/>
    <property type="project" value="InterPro"/>
</dbReference>
<gene>
    <name evidence="3" type="primary">aroF_2</name>
    <name evidence="3" type="ORF">OXPF_21580</name>
</gene>
<dbReference type="InterPro" id="IPR052899">
    <property type="entry name" value="Class-I_DAHP_synthase"/>
</dbReference>
<dbReference type="Gene3D" id="3.20.20.70">
    <property type="entry name" value="Aldolase class I"/>
    <property type="match status" value="1"/>
</dbReference>
<dbReference type="Pfam" id="PF00793">
    <property type="entry name" value="DAHP_synth_1"/>
    <property type="match status" value="1"/>
</dbReference>
<evidence type="ECO:0000313" key="4">
    <source>
        <dbReference type="Proteomes" id="UP000050326"/>
    </source>
</evidence>
<dbReference type="GO" id="GO:0016832">
    <property type="term" value="F:aldehyde-lyase activity"/>
    <property type="evidence" value="ECO:0007669"/>
    <property type="project" value="InterPro"/>
</dbReference>
<dbReference type="PANTHER" id="PTHR43018:SF1">
    <property type="entry name" value="PROTEIN AROA(G)"/>
    <property type="match status" value="1"/>
</dbReference>
<sequence length="265" mass="29165">MKIITDVSKKKTIRVGNVEIGGNKPIIIAGPCSVEDEEQVLKIALEVKNQDASILRGGAYKPRTSPYTFQGLGEEGLKYLKNAGIKAGLLTVSELLDIRDIDIVEGYVDIIQIGSRNMYNYPLLKEVGRLNKPVILKRGLSASIEEWMNAAEYIASNGNLNIILCERGIRTFETYTRNTLDLSAVPIIKGISCLPIIVDPSHGTGRRELIIPMSMAAIAAGADGVMVEVHYNPEEALSDGEQSLNFDEFARLCQRINDFTSFFSK</sequence>
<dbReference type="NCBIfam" id="NF009239">
    <property type="entry name" value="PRK12595.1"/>
    <property type="match status" value="1"/>
</dbReference>
<dbReference type="NCBIfam" id="NF006421">
    <property type="entry name" value="PRK08673.1"/>
    <property type="match status" value="1"/>
</dbReference>
<dbReference type="InterPro" id="IPR006268">
    <property type="entry name" value="DAHP_syn_2"/>
</dbReference>
<dbReference type="GO" id="GO:0003849">
    <property type="term" value="F:3-deoxy-7-phosphoheptulonate synthase activity"/>
    <property type="evidence" value="ECO:0007669"/>
    <property type="project" value="UniProtKB-EC"/>
</dbReference>
<dbReference type="OrthoDB" id="9780456at2"/>
<dbReference type="AlphaFoldDB" id="A0A0P8YAI7"/>
<dbReference type="Proteomes" id="UP000050326">
    <property type="component" value="Unassembled WGS sequence"/>
</dbReference>
<feature type="domain" description="DAHP synthetase I/KDSA" evidence="2">
    <location>
        <begin position="17"/>
        <end position="254"/>
    </location>
</feature>
<dbReference type="PANTHER" id="PTHR43018">
    <property type="entry name" value="PHOSPHO-2-DEHYDRO-3-DEOXYHEPTONATE ALDOLASE"/>
    <property type="match status" value="1"/>
</dbReference>
<evidence type="ECO:0000256" key="1">
    <source>
        <dbReference type="ARBA" id="ARBA00022679"/>
    </source>
</evidence>
<dbReference type="InterPro" id="IPR006218">
    <property type="entry name" value="DAHP1/KDSA"/>
</dbReference>
<dbReference type="InterPro" id="IPR013785">
    <property type="entry name" value="Aldolase_TIM"/>
</dbReference>
<organism evidence="3 4">
    <name type="scientific">Oxobacter pfennigii</name>
    <dbReference type="NCBI Taxonomy" id="36849"/>
    <lineage>
        <taxon>Bacteria</taxon>
        <taxon>Bacillati</taxon>
        <taxon>Bacillota</taxon>
        <taxon>Clostridia</taxon>
        <taxon>Eubacteriales</taxon>
        <taxon>Clostridiaceae</taxon>
        <taxon>Oxobacter</taxon>
    </lineage>
</organism>
<name>A0A0P8YAI7_9CLOT</name>
<evidence type="ECO:0000313" key="3">
    <source>
        <dbReference type="EMBL" id="KPU43993.1"/>
    </source>
</evidence>
<keyword evidence="4" id="KW-1185">Reference proteome</keyword>
<keyword evidence="1 3" id="KW-0808">Transferase</keyword>
<proteinExistence type="predicted"/>
<dbReference type="EC" id="2.5.1.54" evidence="3"/>
<dbReference type="EMBL" id="LKET01000032">
    <property type="protein sequence ID" value="KPU43993.1"/>
    <property type="molecule type" value="Genomic_DNA"/>
</dbReference>
<dbReference type="NCBIfam" id="TIGR01361">
    <property type="entry name" value="DAHP_synth_Bsub"/>
    <property type="match status" value="1"/>
</dbReference>
<comment type="caution">
    <text evidence="3">The sequence shown here is derived from an EMBL/GenBank/DDBJ whole genome shotgun (WGS) entry which is preliminary data.</text>
</comment>
<dbReference type="RefSeq" id="WP_054875199.1">
    <property type="nucleotide sequence ID" value="NZ_LKET01000032.1"/>
</dbReference>
<dbReference type="STRING" id="36849.OXPF_21580"/>